<dbReference type="AlphaFoldDB" id="A0A521EYL7"/>
<dbReference type="Proteomes" id="UP000316030">
    <property type="component" value="Unassembled WGS sequence"/>
</dbReference>
<feature type="active site" description="Proton acceptor" evidence="2">
    <location>
        <position position="119"/>
    </location>
</feature>
<dbReference type="EMBL" id="FXTO01000021">
    <property type="protein sequence ID" value="SMO88926.1"/>
    <property type="molecule type" value="Genomic_DNA"/>
</dbReference>
<comment type="catalytic activity">
    <reaction evidence="2">
        <text>a 3'-end 2',3'-cyclophospho-ribonucleotide-RNA + H2O = a 3'-end 2'-phospho-ribonucleotide-RNA + H(+)</text>
        <dbReference type="Rhea" id="RHEA:11828"/>
        <dbReference type="Rhea" id="RHEA-COMP:10464"/>
        <dbReference type="Rhea" id="RHEA-COMP:17353"/>
        <dbReference type="ChEBI" id="CHEBI:15377"/>
        <dbReference type="ChEBI" id="CHEBI:15378"/>
        <dbReference type="ChEBI" id="CHEBI:83064"/>
        <dbReference type="ChEBI" id="CHEBI:173113"/>
        <dbReference type="EC" id="3.1.4.58"/>
    </reaction>
</comment>
<dbReference type="InterPro" id="IPR004175">
    <property type="entry name" value="RNA_CPDase"/>
</dbReference>
<reference evidence="3 4" key="1">
    <citation type="submission" date="2017-05" db="EMBL/GenBank/DDBJ databases">
        <authorList>
            <person name="Varghese N."/>
            <person name="Submissions S."/>
        </authorList>
    </citation>
    <scope>NUCLEOTIDE SEQUENCE [LARGE SCALE GENOMIC DNA]</scope>
    <source>
        <strain evidence="3 4">DSM 29506</strain>
    </source>
</reference>
<accession>A0A521EYL7</accession>
<dbReference type="PANTHER" id="PTHR35561:SF1">
    <property type="entry name" value="RNA 2',3'-CYCLIC PHOSPHODIESTERASE"/>
    <property type="match status" value="1"/>
</dbReference>
<protein>
    <recommendedName>
        <fullName evidence="2">RNA 2',3'-cyclic phosphodiesterase</fullName>
        <shortName evidence="2">RNA 2',3'-CPDase</shortName>
        <ecNumber evidence="2">3.1.4.58</ecNumber>
    </recommendedName>
</protein>
<proteinExistence type="inferred from homology"/>
<dbReference type="GO" id="GO:0008664">
    <property type="term" value="F:RNA 2',3'-cyclic 3'-phosphodiesterase activity"/>
    <property type="evidence" value="ECO:0007669"/>
    <property type="project" value="UniProtKB-EC"/>
</dbReference>
<dbReference type="InterPro" id="IPR009097">
    <property type="entry name" value="Cyclic_Pdiesterase"/>
</dbReference>
<evidence type="ECO:0000256" key="2">
    <source>
        <dbReference type="HAMAP-Rule" id="MF_01940"/>
    </source>
</evidence>
<feature type="active site" description="Proton donor" evidence="2">
    <location>
        <position position="36"/>
    </location>
</feature>
<dbReference type="NCBIfam" id="TIGR02258">
    <property type="entry name" value="2_5_ligase"/>
    <property type="match status" value="1"/>
</dbReference>
<name>A0A521EYL7_9RHOB</name>
<evidence type="ECO:0000313" key="3">
    <source>
        <dbReference type="EMBL" id="SMO88926.1"/>
    </source>
</evidence>
<comment type="similarity">
    <text evidence="2">Belongs to the 2H phosphoesterase superfamily. ThpR family.</text>
</comment>
<sequence length="181" mass="20022">MRLFVSLDLPLGLRQVLGDIQDDLGVGRMVPDENLHLTLTFLDDQPPQMAERLHAYLSAIRAPAVRLAISGVEVFGGNHPAALVALIQNTPELTLLHDKVAQAARMAGIDLPRRRFKPHVTLVRFPRRMLDYAPHRIAAWLSQNGDLQAVGDVAAQFSLIRSTLHQDGPLYETLASYPLVP</sequence>
<dbReference type="HAMAP" id="MF_01940">
    <property type="entry name" value="RNA_CPDase"/>
    <property type="match status" value="1"/>
</dbReference>
<dbReference type="PANTHER" id="PTHR35561">
    <property type="entry name" value="RNA 2',3'-CYCLIC PHOSPHODIESTERASE"/>
    <property type="match status" value="1"/>
</dbReference>
<evidence type="ECO:0000256" key="1">
    <source>
        <dbReference type="ARBA" id="ARBA00022801"/>
    </source>
</evidence>
<dbReference type="RefSeq" id="WP_142494150.1">
    <property type="nucleotide sequence ID" value="NZ_FXTO01000021.1"/>
</dbReference>
<gene>
    <name evidence="3" type="ORF">SAMN06265173_12140</name>
</gene>
<dbReference type="EC" id="3.1.4.58" evidence="2"/>
<dbReference type="GO" id="GO:0016874">
    <property type="term" value="F:ligase activity"/>
    <property type="evidence" value="ECO:0007669"/>
    <property type="project" value="UniProtKB-KW"/>
</dbReference>
<dbReference type="GO" id="GO:0004113">
    <property type="term" value="F:2',3'-cyclic-nucleotide 3'-phosphodiesterase activity"/>
    <property type="evidence" value="ECO:0007669"/>
    <property type="project" value="InterPro"/>
</dbReference>
<dbReference type="SUPFAM" id="SSF55144">
    <property type="entry name" value="LigT-like"/>
    <property type="match status" value="1"/>
</dbReference>
<organism evidence="3 4">
    <name type="scientific">Thalassovita litoralis</name>
    <dbReference type="NCBI Taxonomy" id="1010611"/>
    <lineage>
        <taxon>Bacteria</taxon>
        <taxon>Pseudomonadati</taxon>
        <taxon>Pseudomonadota</taxon>
        <taxon>Alphaproteobacteria</taxon>
        <taxon>Rhodobacterales</taxon>
        <taxon>Roseobacteraceae</taxon>
        <taxon>Thalassovita</taxon>
    </lineage>
</organism>
<keyword evidence="3" id="KW-0436">Ligase</keyword>
<keyword evidence="4" id="KW-1185">Reference proteome</keyword>
<dbReference type="OrthoDB" id="9793819at2"/>
<feature type="short sequence motif" description="HXTX 2" evidence="2">
    <location>
        <begin position="119"/>
        <end position="122"/>
    </location>
</feature>
<comment type="function">
    <text evidence="2">Hydrolyzes RNA 2',3'-cyclic phosphodiester to an RNA 2'-phosphomonoester.</text>
</comment>
<dbReference type="Gene3D" id="3.90.1140.10">
    <property type="entry name" value="Cyclic phosphodiesterase"/>
    <property type="match status" value="1"/>
</dbReference>
<dbReference type="Pfam" id="PF13563">
    <property type="entry name" value="2_5_RNA_ligase2"/>
    <property type="match status" value="1"/>
</dbReference>
<evidence type="ECO:0000313" key="4">
    <source>
        <dbReference type="Proteomes" id="UP000316030"/>
    </source>
</evidence>
<keyword evidence="1 2" id="KW-0378">Hydrolase</keyword>
<feature type="short sequence motif" description="HXTX 1" evidence="2">
    <location>
        <begin position="36"/>
        <end position="39"/>
    </location>
</feature>